<dbReference type="RefSeq" id="WP_323451982.1">
    <property type="nucleotide sequence ID" value="NZ_LC735414.1"/>
</dbReference>
<evidence type="ECO:0000313" key="1">
    <source>
        <dbReference type="EMBL" id="BDT39499.1"/>
    </source>
</evidence>
<keyword evidence="1" id="KW-0614">Plasmid</keyword>
<gene>
    <name evidence="1" type="ORF">SYYSPA8_36905</name>
</gene>
<organism evidence="1 2">
    <name type="scientific">Streptomyces yaizuensis</name>
    <dbReference type="NCBI Taxonomy" id="2989713"/>
    <lineage>
        <taxon>Bacteria</taxon>
        <taxon>Bacillati</taxon>
        <taxon>Actinomycetota</taxon>
        <taxon>Actinomycetes</taxon>
        <taxon>Kitasatosporales</taxon>
        <taxon>Streptomycetaceae</taxon>
        <taxon>Streptomyces</taxon>
    </lineage>
</organism>
<dbReference type="Proteomes" id="UP001291653">
    <property type="component" value="Plasmid pYSPA8-1"/>
</dbReference>
<dbReference type="AlphaFoldDB" id="A0AA86JGC2"/>
<name>A0AA86JGC2_9ACTN</name>
<dbReference type="EMBL" id="LC735414">
    <property type="protein sequence ID" value="BDT39499.1"/>
    <property type="molecule type" value="Genomic_DNA"/>
</dbReference>
<geneLocation type="plasmid" evidence="1 2">
    <name>pYSPA8-1</name>
</geneLocation>
<keyword evidence="2" id="KW-1185">Reference proteome</keyword>
<evidence type="ECO:0000313" key="2">
    <source>
        <dbReference type="Proteomes" id="UP001291653"/>
    </source>
</evidence>
<proteinExistence type="predicted"/>
<accession>A0AA86JGC2</accession>
<protein>
    <submittedName>
        <fullName evidence="1">Uncharacterized protein</fullName>
    </submittedName>
</protein>
<sequence length="176" mass="20336">MSSWSMAPGPEGIRTGDTFVSRDGAHWEFTGFNDVAGRPFALDRDGWPVLVTELLSGQEWRHRRPAHPVTTVEIQDRARRGRPIGTAQAWPRDEDGWADTFEVTAIDPGLRRVWLIHTGRYRESTGQLVWRPDDWRHGPLAVVHAVHIGALARLTLWYEHSQQAMYRHRDREGRWL</sequence>
<reference evidence="1 2" key="1">
    <citation type="submission" date="2022-10" db="EMBL/GenBank/DDBJ databases">
        <title>Draft genome sequence of Streptomyces sp. YSPA8.</title>
        <authorList>
            <person name="Moriuchi R."/>
            <person name="Dohra H."/>
            <person name="Yamamura H."/>
            <person name="Kodani S."/>
        </authorList>
    </citation>
    <scope>NUCLEOTIDE SEQUENCE [LARGE SCALE GENOMIC DNA]</scope>
    <source>
        <strain evidence="1 2">YSPA8</strain>
        <plasmid evidence="1 2">pYSPA8-1</plasmid>
    </source>
</reference>